<protein>
    <submittedName>
        <fullName evidence="1">Uncharacterized protein</fullName>
    </submittedName>
</protein>
<evidence type="ECO:0000313" key="1">
    <source>
        <dbReference type="EMBL" id="MPM91461.1"/>
    </source>
</evidence>
<dbReference type="AlphaFoldDB" id="A0A645DQ90"/>
<gene>
    <name evidence="1" type="ORF">SDC9_138590</name>
</gene>
<dbReference type="EMBL" id="VSSQ01038512">
    <property type="protein sequence ID" value="MPM91461.1"/>
    <property type="molecule type" value="Genomic_DNA"/>
</dbReference>
<name>A0A645DQ90_9ZZZZ</name>
<comment type="caution">
    <text evidence="1">The sequence shown here is derived from an EMBL/GenBank/DDBJ whole genome shotgun (WGS) entry which is preliminary data.</text>
</comment>
<reference evidence="1" key="1">
    <citation type="submission" date="2019-08" db="EMBL/GenBank/DDBJ databases">
        <authorList>
            <person name="Kucharzyk K."/>
            <person name="Murdoch R.W."/>
            <person name="Higgins S."/>
            <person name="Loffler F."/>
        </authorList>
    </citation>
    <scope>NUCLEOTIDE SEQUENCE</scope>
</reference>
<proteinExistence type="predicted"/>
<accession>A0A645DQ90</accession>
<sequence length="76" mass="7855">MSCSPVELEVVEPAVDSAPCEKILVPSLLHDPAAVEDHNPVGIPYGGKAVGDDEGGPSLHGPVHGLLDLSLHLEVQ</sequence>
<organism evidence="1">
    <name type="scientific">bioreactor metagenome</name>
    <dbReference type="NCBI Taxonomy" id="1076179"/>
    <lineage>
        <taxon>unclassified sequences</taxon>
        <taxon>metagenomes</taxon>
        <taxon>ecological metagenomes</taxon>
    </lineage>
</organism>